<dbReference type="PANTHER" id="PTHR37981">
    <property type="entry name" value="LIPASE 2"/>
    <property type="match status" value="1"/>
</dbReference>
<dbReference type="GO" id="GO:0019433">
    <property type="term" value="P:triglyceride catabolic process"/>
    <property type="evidence" value="ECO:0007669"/>
    <property type="project" value="TreeGrafter"/>
</dbReference>
<dbReference type="EMBL" id="JACHGN010000008">
    <property type="protein sequence ID" value="MBB5134357.1"/>
    <property type="molecule type" value="Genomic_DNA"/>
</dbReference>
<keyword evidence="6" id="KW-1185">Reference proteome</keyword>
<dbReference type="SUPFAM" id="SSF52266">
    <property type="entry name" value="SGNH hydrolase"/>
    <property type="match status" value="1"/>
</dbReference>
<feature type="signal peptide" evidence="3">
    <location>
        <begin position="1"/>
        <end position="23"/>
    </location>
</feature>
<dbReference type="GO" id="GO:0004806">
    <property type="term" value="F:triacylglycerol lipase activity"/>
    <property type="evidence" value="ECO:0007669"/>
    <property type="project" value="TreeGrafter"/>
</dbReference>
<reference evidence="5 6" key="1">
    <citation type="submission" date="2020-08" db="EMBL/GenBank/DDBJ databases">
        <title>Genomic Encyclopedia of Type Strains, Phase IV (KMG-IV): sequencing the most valuable type-strain genomes for metagenomic binning, comparative biology and taxonomic classification.</title>
        <authorList>
            <person name="Goeker M."/>
        </authorList>
    </citation>
    <scope>NUCLEOTIDE SEQUENCE [LARGE SCALE GENOMIC DNA]</scope>
    <source>
        <strain evidence="5 6">DSM 45615</strain>
    </source>
</reference>
<gene>
    <name evidence="5" type="ORF">HNP84_004089</name>
</gene>
<comment type="caution">
    <text evidence="5">The sequence shown here is derived from an EMBL/GenBank/DDBJ whole genome shotgun (WGS) entry which is preliminary data.</text>
</comment>
<evidence type="ECO:0000259" key="4">
    <source>
        <dbReference type="Pfam" id="PF13472"/>
    </source>
</evidence>
<feature type="active site" description="Nucleophile" evidence="1">
    <location>
        <position position="40"/>
    </location>
</feature>
<feature type="disulfide bond" evidence="2">
    <location>
        <begin position="152"/>
        <end position="166"/>
    </location>
</feature>
<feature type="disulfide bond" evidence="2">
    <location>
        <begin position="60"/>
        <end position="86"/>
    </location>
</feature>
<dbReference type="RefSeq" id="WP_185051274.1">
    <property type="nucleotide sequence ID" value="NZ_BAABIX010000007.1"/>
</dbReference>
<evidence type="ECO:0000256" key="3">
    <source>
        <dbReference type="SAM" id="SignalP"/>
    </source>
</evidence>
<keyword evidence="3" id="KW-0732">Signal</keyword>
<evidence type="ECO:0000313" key="6">
    <source>
        <dbReference type="Proteomes" id="UP000578449"/>
    </source>
</evidence>
<evidence type="ECO:0000256" key="1">
    <source>
        <dbReference type="PIRSR" id="PIRSR637460-1"/>
    </source>
</evidence>
<evidence type="ECO:0000313" key="5">
    <source>
        <dbReference type="EMBL" id="MBB5134357.1"/>
    </source>
</evidence>
<dbReference type="InterPro" id="IPR013830">
    <property type="entry name" value="SGNH_hydro"/>
</dbReference>
<dbReference type="Proteomes" id="UP000578449">
    <property type="component" value="Unassembled WGS sequence"/>
</dbReference>
<proteinExistence type="predicted"/>
<feature type="active site" evidence="1">
    <location>
        <position position="295"/>
    </location>
</feature>
<organism evidence="5 6">
    <name type="scientific">Thermocatellispora tengchongensis</name>
    <dbReference type="NCBI Taxonomy" id="1073253"/>
    <lineage>
        <taxon>Bacteria</taxon>
        <taxon>Bacillati</taxon>
        <taxon>Actinomycetota</taxon>
        <taxon>Actinomycetes</taxon>
        <taxon>Streptosporangiales</taxon>
        <taxon>Streptosporangiaceae</taxon>
        <taxon>Thermocatellispora</taxon>
    </lineage>
</organism>
<accession>A0A840PAY7</accession>
<dbReference type="InterPro" id="IPR036514">
    <property type="entry name" value="SGNH_hydro_sf"/>
</dbReference>
<feature type="chain" id="PRO_5032546469" description="SGNH hydrolase-type esterase domain-containing protein" evidence="3">
    <location>
        <begin position="24"/>
        <end position="315"/>
    </location>
</feature>
<dbReference type="CDD" id="cd01823">
    <property type="entry name" value="SEST_like"/>
    <property type="match status" value="1"/>
</dbReference>
<dbReference type="InterPro" id="IPR037460">
    <property type="entry name" value="SEST-like"/>
</dbReference>
<dbReference type="Pfam" id="PF13472">
    <property type="entry name" value="Lipase_GDSL_2"/>
    <property type="match status" value="1"/>
</dbReference>
<dbReference type="AlphaFoldDB" id="A0A840PAY7"/>
<sequence>MKAISVAAALAAAILAVPPAAHASTGTSRQLVEWVAMGDSYTAGAIRAAGEEFESPRDGCVRTDRSYPEVLRAALASQYTLRNVSCGGATIADIAERGQVPKGLHFPPLHTDPDHPFAPVAPQIQEAGPETGLITIGIGGNTLGFGEIIRTCVKLGLKSAGRGSPCRDHYRAEMARRLKDLAVQYDRMLTALHQRARNARIITVGYPHIVPEDTGKCVYGSPVGFATVTKGDLAWLRTNALEPLNDVIAKTTANHGDTYVDLYASSAGHTVCDKLTGPNWVEGMLDTRGRPALVHPNAAGHANAARLLERAIVGL</sequence>
<dbReference type="Gene3D" id="3.40.50.1110">
    <property type="entry name" value="SGNH hydrolase"/>
    <property type="match status" value="1"/>
</dbReference>
<dbReference type="PANTHER" id="PTHR37981:SF1">
    <property type="entry name" value="SGNH HYDROLASE-TYPE ESTERASE DOMAIN-CONTAINING PROTEIN"/>
    <property type="match status" value="1"/>
</dbReference>
<name>A0A840PAY7_9ACTN</name>
<feature type="disulfide bond" evidence="2">
    <location>
        <begin position="217"/>
        <end position="272"/>
    </location>
</feature>
<keyword evidence="2" id="KW-1015">Disulfide bond</keyword>
<protein>
    <recommendedName>
        <fullName evidence="4">SGNH hydrolase-type esterase domain-containing protein</fullName>
    </recommendedName>
</protein>
<feature type="domain" description="SGNH hydrolase-type esterase" evidence="4">
    <location>
        <begin position="36"/>
        <end position="302"/>
    </location>
</feature>
<evidence type="ECO:0000256" key="2">
    <source>
        <dbReference type="PIRSR" id="PIRSR637460-2"/>
    </source>
</evidence>